<dbReference type="OrthoDB" id="3204399at2"/>
<dbReference type="GO" id="GO:0016887">
    <property type="term" value="F:ATP hydrolysis activity"/>
    <property type="evidence" value="ECO:0007669"/>
    <property type="project" value="TreeGrafter"/>
</dbReference>
<dbReference type="InterPro" id="IPR050625">
    <property type="entry name" value="ParA/MinD_ATPase"/>
</dbReference>
<dbReference type="GO" id="GO:0009898">
    <property type="term" value="C:cytoplasmic side of plasma membrane"/>
    <property type="evidence" value="ECO:0007669"/>
    <property type="project" value="TreeGrafter"/>
</dbReference>
<dbReference type="InterPro" id="IPR002586">
    <property type="entry name" value="CobQ/CobB/MinD/ParA_Nub-bd_dom"/>
</dbReference>
<dbReference type="GO" id="GO:0051782">
    <property type="term" value="P:negative regulation of cell division"/>
    <property type="evidence" value="ECO:0007669"/>
    <property type="project" value="TreeGrafter"/>
</dbReference>
<feature type="region of interest" description="Disordered" evidence="1">
    <location>
        <begin position="97"/>
        <end position="116"/>
    </location>
</feature>
<dbReference type="Gene3D" id="3.40.50.300">
    <property type="entry name" value="P-loop containing nucleotide triphosphate hydrolases"/>
    <property type="match status" value="1"/>
</dbReference>
<reference evidence="3 4" key="1">
    <citation type="submission" date="2019-03" db="EMBL/GenBank/DDBJ databases">
        <title>Diversity of the mouse oral microbiome.</title>
        <authorList>
            <person name="Joseph S."/>
            <person name="Aduse-Opoku J."/>
            <person name="Curtis M."/>
            <person name="Wade W."/>
            <person name="Hashim A."/>
        </authorList>
    </citation>
    <scope>NUCLEOTIDE SEQUENCE [LARGE SCALE GENOMIC DNA]</scope>
    <source>
        <strain evidence="3 4">P1012</strain>
    </source>
</reference>
<dbReference type="AlphaFoldDB" id="A0A4Y9G0T6"/>
<sequence length="447" mass="48071">MAAAELAAEHAKTAPATEPQDSPEEDESEQDEIDGGPVEDELDTASDGPEAETEIDAEVDAEHPAEAEQGADEGGAPAPSAVDKAKSYARIWAEESAVARGASTDLETTSTQQTTGAMTMTARRLEDLGKNAERESSDLLTADRVLNPHRTSRPVPEGAWSEFVYGLTGGRLNLGDSRKVRARKALEARVAAPLSGETRFVPVLSRKGGVGKTTVTTLLGMALADGREDRVIAIDANPDRGTLADRIGKRTDKTVRDLVHKAGEIRGFNDISSFVARDETRLDVLASDPDPRIAEAFGEDDYRRVADVAEHFYSLVLTDTGTGIIHSVMGATLTHADQLIIVTGLNLDEVRLASETITWLESNGYEELARNAIVVLNQQSEGTPMVRLSELETHFGSRVRSVVHLPYDRALATGAAIVYRELQPATREAARDLAARVVDGLREGRSA</sequence>
<keyword evidence="4" id="KW-1185">Reference proteome</keyword>
<dbReference type="Pfam" id="PF01656">
    <property type="entry name" value="CbiA"/>
    <property type="match status" value="1"/>
</dbReference>
<accession>A0A4Y9G0T6</accession>
<name>A0A4Y9G0T6_9MICO</name>
<feature type="compositionally biased region" description="Acidic residues" evidence="1">
    <location>
        <begin position="21"/>
        <end position="59"/>
    </location>
</feature>
<evidence type="ECO:0000313" key="3">
    <source>
        <dbReference type="EMBL" id="TFU34232.1"/>
    </source>
</evidence>
<feature type="domain" description="CobQ/CobB/MinD/ParA nucleotide binding" evidence="2">
    <location>
        <begin position="203"/>
        <end position="346"/>
    </location>
</feature>
<dbReference type="SUPFAM" id="SSF52540">
    <property type="entry name" value="P-loop containing nucleoside triphosphate hydrolases"/>
    <property type="match status" value="1"/>
</dbReference>
<gene>
    <name evidence="3" type="ORF">E4U02_02510</name>
</gene>
<dbReference type="InterPro" id="IPR027417">
    <property type="entry name" value="P-loop_NTPase"/>
</dbReference>
<dbReference type="PANTHER" id="PTHR43384:SF14">
    <property type="entry name" value="ESX-1 SECRETION-ASSOCIATED PROTEIN ESPI"/>
    <property type="match status" value="1"/>
</dbReference>
<feature type="region of interest" description="Disordered" evidence="1">
    <location>
        <begin position="1"/>
        <end position="82"/>
    </location>
</feature>
<evidence type="ECO:0000313" key="4">
    <source>
        <dbReference type="Proteomes" id="UP000298358"/>
    </source>
</evidence>
<evidence type="ECO:0000256" key="1">
    <source>
        <dbReference type="SAM" id="MobiDB-lite"/>
    </source>
</evidence>
<organism evidence="3 4">
    <name type="scientific">Microbacterium paludicola</name>
    <dbReference type="NCBI Taxonomy" id="300019"/>
    <lineage>
        <taxon>Bacteria</taxon>
        <taxon>Bacillati</taxon>
        <taxon>Actinomycetota</taxon>
        <taxon>Actinomycetes</taxon>
        <taxon>Micrococcales</taxon>
        <taxon>Microbacteriaceae</taxon>
        <taxon>Microbacterium</taxon>
    </lineage>
</organism>
<feature type="compositionally biased region" description="Low complexity" evidence="1">
    <location>
        <begin position="103"/>
        <end position="116"/>
    </location>
</feature>
<dbReference type="GO" id="GO:0005524">
    <property type="term" value="F:ATP binding"/>
    <property type="evidence" value="ECO:0007669"/>
    <property type="project" value="TreeGrafter"/>
</dbReference>
<dbReference type="EMBL" id="SPQB01000003">
    <property type="protein sequence ID" value="TFU34232.1"/>
    <property type="molecule type" value="Genomic_DNA"/>
</dbReference>
<proteinExistence type="predicted"/>
<evidence type="ECO:0000259" key="2">
    <source>
        <dbReference type="Pfam" id="PF01656"/>
    </source>
</evidence>
<dbReference type="PANTHER" id="PTHR43384">
    <property type="entry name" value="SEPTUM SITE-DETERMINING PROTEIN MIND HOMOLOG, CHLOROPLASTIC-RELATED"/>
    <property type="match status" value="1"/>
</dbReference>
<dbReference type="Proteomes" id="UP000298358">
    <property type="component" value="Unassembled WGS sequence"/>
</dbReference>
<dbReference type="GO" id="GO:0005829">
    <property type="term" value="C:cytosol"/>
    <property type="evidence" value="ECO:0007669"/>
    <property type="project" value="TreeGrafter"/>
</dbReference>
<comment type="caution">
    <text evidence="3">The sequence shown here is derived from an EMBL/GenBank/DDBJ whole genome shotgun (WGS) entry which is preliminary data.</text>
</comment>
<protein>
    <submittedName>
        <fullName evidence="3">MinD/ParA family protein</fullName>
    </submittedName>
</protein>